<reference evidence="2 3" key="1">
    <citation type="submission" date="2023-07" db="EMBL/GenBank/DDBJ databases">
        <title>Sequencing the genomes of 1000 actinobacteria strains.</title>
        <authorList>
            <person name="Klenk H.-P."/>
        </authorList>
    </citation>
    <scope>NUCLEOTIDE SEQUENCE [LARGE SCALE GENOMIC DNA]</scope>
    <source>
        <strain evidence="2 3">GD13</strain>
    </source>
</reference>
<evidence type="ECO:0000256" key="1">
    <source>
        <dbReference type="SAM" id="MobiDB-lite"/>
    </source>
</evidence>
<evidence type="ECO:0000313" key="3">
    <source>
        <dbReference type="Proteomes" id="UP001240447"/>
    </source>
</evidence>
<sequence length="205" mass="21823">MERRHHKPALPGARHFEKTDGGVDPAEVRAAADRVATLLVRGPHDPTDRSVVERVVALADTEGLEEIADLWARAPADSLAGALWRLYLLRQWVHADPRGAAEEFERGRWRRPVAEVVAGVAEPPGPDAVRAAVDAVLRGVVEGDFADTLFRAAAFAQVTASGRVARAPSDAGPADPAADHSAAGLRTLADQLAHCGRLELAGELH</sequence>
<proteinExistence type="predicted"/>
<evidence type="ECO:0000313" key="2">
    <source>
        <dbReference type="EMBL" id="MDP9823354.1"/>
    </source>
</evidence>
<feature type="region of interest" description="Disordered" evidence="1">
    <location>
        <begin position="1"/>
        <end position="22"/>
    </location>
</feature>
<dbReference type="EMBL" id="JAUSQM010000001">
    <property type="protein sequence ID" value="MDP9823354.1"/>
    <property type="molecule type" value="Genomic_DNA"/>
</dbReference>
<name>A0ABT9NSF5_9ACTN</name>
<dbReference type="Proteomes" id="UP001240447">
    <property type="component" value="Unassembled WGS sequence"/>
</dbReference>
<dbReference type="RefSeq" id="WP_068120943.1">
    <property type="nucleotide sequence ID" value="NZ_CCXJ01000325.1"/>
</dbReference>
<accession>A0ABT9NSF5</accession>
<organism evidence="2 3">
    <name type="scientific">Nocardioides massiliensis</name>
    <dbReference type="NCBI Taxonomy" id="1325935"/>
    <lineage>
        <taxon>Bacteria</taxon>
        <taxon>Bacillati</taxon>
        <taxon>Actinomycetota</taxon>
        <taxon>Actinomycetes</taxon>
        <taxon>Propionibacteriales</taxon>
        <taxon>Nocardioidaceae</taxon>
        <taxon>Nocardioides</taxon>
    </lineage>
</organism>
<keyword evidence="3" id="KW-1185">Reference proteome</keyword>
<protein>
    <recommendedName>
        <fullName evidence="4">DNA-directed RNA polymerase subunit beta</fullName>
    </recommendedName>
</protein>
<evidence type="ECO:0008006" key="4">
    <source>
        <dbReference type="Google" id="ProtNLM"/>
    </source>
</evidence>
<gene>
    <name evidence="2" type="ORF">J2S59_003163</name>
</gene>
<comment type="caution">
    <text evidence="2">The sequence shown here is derived from an EMBL/GenBank/DDBJ whole genome shotgun (WGS) entry which is preliminary data.</text>
</comment>